<name>A0ABU4B275_9NOCA</name>
<evidence type="ECO:0000256" key="2">
    <source>
        <dbReference type="ARBA" id="ARBA00006411"/>
    </source>
</evidence>
<dbReference type="RefSeq" id="WP_317549126.1">
    <property type="nucleotide sequence ID" value="NZ_JAWLKE010000007.1"/>
</dbReference>
<reference evidence="5 6" key="1">
    <citation type="submission" date="2023-10" db="EMBL/GenBank/DDBJ databases">
        <title>Development of a sustainable strategy for remediation of hydrocarbon-contaminated territories based on the waste exchange concept.</title>
        <authorList>
            <person name="Krivoruchko A."/>
        </authorList>
    </citation>
    <scope>NUCLEOTIDE SEQUENCE [LARGE SCALE GENOMIC DNA]</scope>
    <source>
        <strain evidence="5 6">IEGM 1322</strain>
    </source>
</reference>
<comment type="similarity">
    <text evidence="2">Belongs to the EspG family.</text>
</comment>
<accession>A0ABU4B275</accession>
<evidence type="ECO:0000313" key="6">
    <source>
        <dbReference type="Proteomes" id="UP001185899"/>
    </source>
</evidence>
<evidence type="ECO:0000313" key="5">
    <source>
        <dbReference type="EMBL" id="MDV6232581.1"/>
    </source>
</evidence>
<keyword evidence="3" id="KW-0963">Cytoplasm</keyword>
<organism evidence="5 6">
    <name type="scientific">Rhodococcus cercidiphylli</name>
    <dbReference type="NCBI Taxonomy" id="489916"/>
    <lineage>
        <taxon>Bacteria</taxon>
        <taxon>Bacillati</taxon>
        <taxon>Actinomycetota</taxon>
        <taxon>Actinomycetes</taxon>
        <taxon>Mycobacteriales</taxon>
        <taxon>Nocardiaceae</taxon>
        <taxon>Rhodococcus</taxon>
    </lineage>
</organism>
<sequence>MPGIDFMMLCSRFGRDRLPYPLAVTIDVETVDELRQLRSEASARIDAMMDEKLGAAVRTVVDPIVRIECRGETIDSRHGIVRSHAAIRHDTAAVLTQELGPDASSGGAVTVELTGPAHAPAVVLGSVPNIAAGRRPAERLERAIAATTSGGSHLSTATRGATADERFRSFFDRPRSAVGEIIVARGKTYDNRRDTDAVSFFWMDFEHDGRYIVHSAETIDIAPADTTGLASEIGRHVAVALRR</sequence>
<evidence type="ECO:0000256" key="1">
    <source>
        <dbReference type="ARBA" id="ARBA00004496"/>
    </source>
</evidence>
<dbReference type="InterPro" id="IPR025734">
    <property type="entry name" value="EspG"/>
</dbReference>
<keyword evidence="4" id="KW-0143">Chaperone</keyword>
<proteinExistence type="inferred from homology"/>
<keyword evidence="6" id="KW-1185">Reference proteome</keyword>
<protein>
    <submittedName>
        <fullName evidence="5">ESX secretion-associated protein EspG</fullName>
    </submittedName>
</protein>
<evidence type="ECO:0000256" key="3">
    <source>
        <dbReference type="ARBA" id="ARBA00022490"/>
    </source>
</evidence>
<dbReference type="EMBL" id="JAWLKE010000007">
    <property type="protein sequence ID" value="MDV6232581.1"/>
    <property type="molecule type" value="Genomic_DNA"/>
</dbReference>
<dbReference type="Proteomes" id="UP001185899">
    <property type="component" value="Unassembled WGS sequence"/>
</dbReference>
<comment type="subcellular location">
    <subcellularLocation>
        <location evidence="1">Cytoplasm</location>
    </subcellularLocation>
</comment>
<comment type="caution">
    <text evidence="5">The sequence shown here is derived from an EMBL/GenBank/DDBJ whole genome shotgun (WGS) entry which is preliminary data.</text>
</comment>
<gene>
    <name evidence="5" type="ORF">R3P95_18680</name>
</gene>
<evidence type="ECO:0000256" key="4">
    <source>
        <dbReference type="ARBA" id="ARBA00023186"/>
    </source>
</evidence>
<dbReference type="Pfam" id="PF14011">
    <property type="entry name" value="ESX-1_EspG"/>
    <property type="match status" value="1"/>
</dbReference>